<gene>
    <name evidence="2" type="primary">ftsH_1</name>
    <name evidence="2" type="ORF">LMG23992_01483</name>
</gene>
<evidence type="ECO:0000259" key="1">
    <source>
        <dbReference type="SMART" id="SM00382"/>
    </source>
</evidence>
<dbReference type="Pfam" id="PF22977">
    <property type="entry name" value="WHD"/>
    <property type="match status" value="1"/>
</dbReference>
<dbReference type="RefSeq" id="WP_224079150.1">
    <property type="nucleotide sequence ID" value="NZ_CAJZAI010000003.1"/>
</dbReference>
<dbReference type="PANTHER" id="PTHR46411">
    <property type="entry name" value="FAMILY ATPASE, PUTATIVE-RELATED"/>
    <property type="match status" value="1"/>
</dbReference>
<dbReference type="PANTHER" id="PTHR46411:SF2">
    <property type="entry name" value="AAA+ ATPASE DOMAIN-CONTAINING PROTEIN"/>
    <property type="match status" value="1"/>
</dbReference>
<proteinExistence type="predicted"/>
<dbReference type="InterPro" id="IPR054472">
    <property type="entry name" value="WHD"/>
</dbReference>
<dbReference type="EC" id="3.4.24.-" evidence="2"/>
<accession>A0ABM8WRS3</accession>
<keyword evidence="2" id="KW-0645">Protease</keyword>
<sequence>MNARVDTFPGEHLPWSERNQQWLTLALASLCARLDRLAADDAASPPTDGNDLPAPGPDFEPALDQCAALFGLSPFERELLLLAAGVELDNALRHSVVRAHERIFEGSRLAQPTFTLALAMLAQPHWDALSPQAPLRRWKLLEPEGRRALARQPLHADERVLHFLTGVAGFDERLFGVAQLTAPAQPNASGTIAALAQRIARELGRDDARVPLVVLTQDRADVECLRAAAQEVMAATASLGLWTLAHDLPGDAAGLAQTALLIDREAALAGALPVIEMEPCANADVEHTHDERHCATLLAHLSSPALLLGPIDPVRLARLSHRRIVRVRVPDAQDHEPDLRDAATARALRRALQQFRLPASALHSVLAEVALDDDHAEDLDRRVWDACRNAARGGLDALAQRVDSQARFDDLVLPPIQAQLLREIAGHLRHRATVYETWGMGGRTRRGQGLCVLFAGESGTGKTLAAEAIANEAALDLYRIDLATVVSKYIGETEKNLRRVFDAAEASGAVLLFDEADALYGKRSDVKDSHDRYANIEVAYLLQRVEAYRGLAILTTNFRSALDRAFLRRIRFVVQFPFPDEAAREQIWQRELPASAPLHDVDFAALARLQLSGGHIRSVALNAAFIAAGAGESISMAHLRHAAQREAAKLERPLTEAAQKGW</sequence>
<keyword evidence="2" id="KW-0482">Metalloprotease</keyword>
<dbReference type="GO" id="GO:0008237">
    <property type="term" value="F:metallopeptidase activity"/>
    <property type="evidence" value="ECO:0007669"/>
    <property type="project" value="UniProtKB-KW"/>
</dbReference>
<dbReference type="InterPro" id="IPR027417">
    <property type="entry name" value="P-loop_NTPase"/>
</dbReference>
<comment type="caution">
    <text evidence="2">The sequence shown here is derived from an EMBL/GenBank/DDBJ whole genome shotgun (WGS) entry which is preliminary data.</text>
</comment>
<dbReference type="SUPFAM" id="SSF52540">
    <property type="entry name" value="P-loop containing nucleoside triphosphate hydrolases"/>
    <property type="match status" value="1"/>
</dbReference>
<keyword evidence="3" id="KW-1185">Reference proteome</keyword>
<dbReference type="EMBL" id="CAJZAI010000003">
    <property type="protein sequence ID" value="CAG9170147.1"/>
    <property type="molecule type" value="Genomic_DNA"/>
</dbReference>
<name>A0ABM8WRS3_9BURK</name>
<feature type="domain" description="AAA+ ATPase" evidence="1">
    <location>
        <begin position="448"/>
        <end position="580"/>
    </location>
</feature>
<dbReference type="Pfam" id="PF00004">
    <property type="entry name" value="AAA"/>
    <property type="match status" value="1"/>
</dbReference>
<keyword evidence="2" id="KW-0378">Hydrolase</keyword>
<dbReference type="SMART" id="SM00382">
    <property type="entry name" value="AAA"/>
    <property type="match status" value="1"/>
</dbReference>
<organism evidence="2 3">
    <name type="scientific">Cupriavidus laharis</name>
    <dbReference type="NCBI Taxonomy" id="151654"/>
    <lineage>
        <taxon>Bacteria</taxon>
        <taxon>Pseudomonadati</taxon>
        <taxon>Pseudomonadota</taxon>
        <taxon>Betaproteobacteria</taxon>
        <taxon>Burkholderiales</taxon>
        <taxon>Burkholderiaceae</taxon>
        <taxon>Cupriavidus</taxon>
    </lineage>
</organism>
<evidence type="ECO:0000313" key="2">
    <source>
        <dbReference type="EMBL" id="CAG9170147.1"/>
    </source>
</evidence>
<dbReference type="CDD" id="cd19481">
    <property type="entry name" value="RecA-like_protease"/>
    <property type="match status" value="1"/>
</dbReference>
<dbReference type="InterPro" id="IPR003959">
    <property type="entry name" value="ATPase_AAA_core"/>
</dbReference>
<dbReference type="Gene3D" id="3.40.50.300">
    <property type="entry name" value="P-loop containing nucleotide triphosphate hydrolases"/>
    <property type="match status" value="1"/>
</dbReference>
<evidence type="ECO:0000313" key="3">
    <source>
        <dbReference type="Proteomes" id="UP000727654"/>
    </source>
</evidence>
<reference evidence="2 3" key="1">
    <citation type="submission" date="2021-08" db="EMBL/GenBank/DDBJ databases">
        <authorList>
            <person name="Peeters C."/>
        </authorList>
    </citation>
    <scope>NUCLEOTIDE SEQUENCE [LARGE SCALE GENOMIC DNA]</scope>
    <source>
        <strain evidence="2 3">LMG 23992</strain>
    </source>
</reference>
<dbReference type="InterPro" id="IPR003593">
    <property type="entry name" value="AAA+_ATPase"/>
</dbReference>
<dbReference type="Proteomes" id="UP000727654">
    <property type="component" value="Unassembled WGS sequence"/>
</dbReference>
<protein>
    <submittedName>
        <fullName evidence="2">ATP-dependent zinc metalloprotease FtsH</fullName>
        <ecNumber evidence="2">3.4.24.-</ecNumber>
    </submittedName>
</protein>